<organism evidence="1 2">
    <name type="scientific">Nocardia veterana</name>
    <dbReference type="NCBI Taxonomy" id="132249"/>
    <lineage>
        <taxon>Bacteria</taxon>
        <taxon>Bacillati</taxon>
        <taxon>Actinomycetota</taxon>
        <taxon>Actinomycetes</taxon>
        <taxon>Mycobacteriales</taxon>
        <taxon>Nocardiaceae</taxon>
        <taxon>Nocardia</taxon>
    </lineage>
</organism>
<proteinExistence type="predicted"/>
<dbReference type="AlphaFoldDB" id="A0A7X6M153"/>
<evidence type="ECO:0000313" key="1">
    <source>
        <dbReference type="EMBL" id="NKY88374.1"/>
    </source>
</evidence>
<gene>
    <name evidence="1" type="ORF">HGA07_22480</name>
</gene>
<comment type="caution">
    <text evidence="1">The sequence shown here is derived from an EMBL/GenBank/DDBJ whole genome shotgun (WGS) entry which is preliminary data.</text>
</comment>
<dbReference type="EMBL" id="JAAXPE010000028">
    <property type="protein sequence ID" value="NKY88374.1"/>
    <property type="molecule type" value="Genomic_DNA"/>
</dbReference>
<dbReference type="Proteomes" id="UP000523447">
    <property type="component" value="Unassembled WGS sequence"/>
</dbReference>
<protein>
    <submittedName>
        <fullName evidence="1">Uncharacterized protein</fullName>
    </submittedName>
</protein>
<keyword evidence="2" id="KW-1185">Reference proteome</keyword>
<sequence length="96" mass="11033">MRGEDLLSTTPTTIDRPYVPLVKRPLPAGRPRSWYVMHNRRLKAMRLAIALLDSGVYRANLADNHTIRRTADAVGIRPPSDKTCRLVRDLMRVRRV</sequence>
<name>A0A7X6M153_9NOCA</name>
<reference evidence="1 2" key="1">
    <citation type="submission" date="2020-04" db="EMBL/GenBank/DDBJ databases">
        <title>MicrobeNet Type strains.</title>
        <authorList>
            <person name="Nicholson A.C."/>
        </authorList>
    </citation>
    <scope>NUCLEOTIDE SEQUENCE [LARGE SCALE GENOMIC DNA]</scope>
    <source>
        <strain evidence="1 2">DSM 44445</strain>
    </source>
</reference>
<accession>A0A7X6M153</accession>
<evidence type="ECO:0000313" key="2">
    <source>
        <dbReference type="Proteomes" id="UP000523447"/>
    </source>
</evidence>